<reference evidence="1" key="2">
    <citation type="submission" date="2021-01" db="EMBL/GenBank/DDBJ databases">
        <authorList>
            <person name="Schikora-Tamarit M.A."/>
        </authorList>
    </citation>
    <scope>NUCLEOTIDE SEQUENCE</scope>
    <source>
        <strain evidence="1">CBS6075</strain>
    </source>
</reference>
<comment type="caution">
    <text evidence="1">The sequence shown here is derived from an EMBL/GenBank/DDBJ whole genome shotgun (WGS) entry which is preliminary data.</text>
</comment>
<dbReference type="RefSeq" id="XP_046059572.1">
    <property type="nucleotide sequence ID" value="XM_046206948.1"/>
</dbReference>
<reference evidence="1" key="1">
    <citation type="journal article" date="2021" name="Open Biol.">
        <title>Shared evolutionary footprints suggest mitochondrial oxidative damage underlies multiple complex I losses in fungi.</title>
        <authorList>
            <person name="Schikora-Tamarit M.A."/>
            <person name="Marcet-Houben M."/>
            <person name="Nosek J."/>
            <person name="Gabaldon T."/>
        </authorList>
    </citation>
    <scope>NUCLEOTIDE SEQUENCE</scope>
    <source>
        <strain evidence="1">CBS6075</strain>
    </source>
</reference>
<name>A0A9P8NYC4_9ASCO</name>
<dbReference type="AlphaFoldDB" id="A0A9P8NYC4"/>
<proteinExistence type="predicted"/>
<evidence type="ECO:0000313" key="1">
    <source>
        <dbReference type="EMBL" id="KAH3662483.1"/>
    </source>
</evidence>
<organism evidence="1 2">
    <name type="scientific">Ogataea philodendri</name>
    <dbReference type="NCBI Taxonomy" id="1378263"/>
    <lineage>
        <taxon>Eukaryota</taxon>
        <taxon>Fungi</taxon>
        <taxon>Dikarya</taxon>
        <taxon>Ascomycota</taxon>
        <taxon>Saccharomycotina</taxon>
        <taxon>Pichiomycetes</taxon>
        <taxon>Pichiales</taxon>
        <taxon>Pichiaceae</taxon>
        <taxon>Ogataea</taxon>
    </lineage>
</organism>
<accession>A0A9P8NYC4</accession>
<dbReference type="GeneID" id="70237699"/>
<gene>
    <name evidence="1" type="ORF">OGAPHI_005735</name>
</gene>
<dbReference type="Proteomes" id="UP000769157">
    <property type="component" value="Unassembled WGS sequence"/>
</dbReference>
<evidence type="ECO:0000313" key="2">
    <source>
        <dbReference type="Proteomes" id="UP000769157"/>
    </source>
</evidence>
<sequence length="322" mass="36331">MEQMAFLHQRSVLRSKQVNQVRLLREIDSGEVFTNSCRKSRHQTCFSNTRTSFQQNRLVNLQGTDHTHGVQSSRWSVQVERRFVVWMDSIDFEVTALKIRIRHLDLVCCQVWCPQVGFGDLGKLVHKFQLELSQALFVVGQERCVVGSQSVNENHASSVQKSHMGTNSVLDSVVDERDPGENVTQRDHSTRGRPIAELVAVPLRKLNNAVNKTVCLLVKLRLDNLTNIVEVLHRRNPDLGESVSQRWRQLLLTSSASDISSSRKKLPSFMEQTNGPSNHSNRTLEAEISCSTSCFSDSSKTPCFFKLSYSSIMAVTVDTGTL</sequence>
<protein>
    <submittedName>
        <fullName evidence="1">Uncharacterized protein</fullName>
    </submittedName>
</protein>
<dbReference type="EMBL" id="JAEUBE010000378">
    <property type="protein sequence ID" value="KAH3662483.1"/>
    <property type="molecule type" value="Genomic_DNA"/>
</dbReference>
<keyword evidence="2" id="KW-1185">Reference proteome</keyword>